<reference evidence="2" key="1">
    <citation type="journal article" date="2010" name="Genome Biol.">
        <title>Structure and dynamics of the pan-genome of Streptococcus pneumoniae and closely related species.</title>
        <authorList>
            <person name="Donati C."/>
            <person name="Hiller N.L."/>
            <person name="Tettelin H."/>
            <person name="Muzzi A."/>
            <person name="Croucher N.J."/>
            <person name="Angiuoli S.V."/>
            <person name="Oggioni M."/>
            <person name="Dunning Hotopp J.C."/>
            <person name="Hu F.Z."/>
            <person name="Riley D.R."/>
            <person name="Covacci A."/>
            <person name="Mitchell T.J."/>
            <person name="Bentley S.D."/>
            <person name="Kilian M."/>
            <person name="Ehrlich G.D."/>
            <person name="Rappuoli R."/>
            <person name="Moxon E.R."/>
            <person name="Masignani V."/>
        </authorList>
    </citation>
    <scope>NUCLEOTIDE SEQUENCE [LARGE SCALE GENOMIC DNA]</scope>
    <source>
        <strain evidence="2">Hungary19A-6</strain>
    </source>
</reference>
<organism evidence="1 2">
    <name type="scientific">Streptococcus pneumoniae (strain Hungary19A-6)</name>
    <dbReference type="NCBI Taxonomy" id="487214"/>
    <lineage>
        <taxon>Bacteria</taxon>
        <taxon>Bacillati</taxon>
        <taxon>Bacillota</taxon>
        <taxon>Bacilli</taxon>
        <taxon>Lactobacillales</taxon>
        <taxon>Streptococcaceae</taxon>
        <taxon>Streptococcus</taxon>
    </lineage>
</organism>
<proteinExistence type="predicted"/>
<dbReference type="HOGENOM" id="CLU_3104325_0_0_9"/>
<dbReference type="KEGG" id="spv:SPH_2294"/>
<dbReference type="Proteomes" id="UP000002163">
    <property type="component" value="Chromosome"/>
</dbReference>
<gene>
    <name evidence="1" type="ordered locus">SPH_2294</name>
</gene>
<name>B1I9S0_STRPI</name>
<evidence type="ECO:0000313" key="1">
    <source>
        <dbReference type="EMBL" id="ACA36827.1"/>
    </source>
</evidence>
<dbReference type="EMBL" id="CP000936">
    <property type="protein sequence ID" value="ACA36827.1"/>
    <property type="molecule type" value="Genomic_DNA"/>
</dbReference>
<accession>B1I9S0</accession>
<dbReference type="AlphaFoldDB" id="B1I9S0"/>
<evidence type="ECO:0000313" key="2">
    <source>
        <dbReference type="Proteomes" id="UP000002163"/>
    </source>
</evidence>
<protein>
    <submittedName>
        <fullName evidence="1">Uncharacterized protein</fullName>
    </submittedName>
</protein>
<sequence>MSITHPKQSYKAGIFCYFFGNSNVYTALTLRIKAPNTLRGIYRKQKRNDLV</sequence>